<keyword evidence="1" id="KW-1133">Transmembrane helix</keyword>
<reference evidence="2 3" key="1">
    <citation type="journal article" date="2015" name="Genome Biol. Evol.">
        <title>Comparative Genomics of a Bacterivorous Green Alga Reveals Evolutionary Causalities and Consequences of Phago-Mixotrophic Mode of Nutrition.</title>
        <authorList>
            <person name="Burns J.A."/>
            <person name="Paasch A."/>
            <person name="Narechania A."/>
            <person name="Kim E."/>
        </authorList>
    </citation>
    <scope>NUCLEOTIDE SEQUENCE [LARGE SCALE GENOMIC DNA]</scope>
    <source>
        <strain evidence="2 3">PLY_AMNH</strain>
    </source>
</reference>
<evidence type="ECO:0000256" key="1">
    <source>
        <dbReference type="SAM" id="Phobius"/>
    </source>
</evidence>
<feature type="transmembrane region" description="Helical" evidence="1">
    <location>
        <begin position="140"/>
        <end position="159"/>
    </location>
</feature>
<keyword evidence="1" id="KW-0812">Transmembrane</keyword>
<sequence length="176" mass="19604">MVWHEHRRRAVGGNVEEPTAWMLAAAVLVLLGGFLRATRAGWCRRLQQAVHSKAGERPRLYRVMLGAAMLIGLLVPVGLLPRTLHPAVGWAMASILSSTYFLGLHWILGFHVVIMLPWLAMMAIVGLLALPIYASAFYKVEVLCVALAGWGALYMYSIMEAWKTPYQRQSFEARSA</sequence>
<dbReference type="EMBL" id="LGRX02009406">
    <property type="protein sequence ID" value="KAK3271723.1"/>
    <property type="molecule type" value="Genomic_DNA"/>
</dbReference>
<comment type="caution">
    <text evidence="2">The sequence shown here is derived from an EMBL/GenBank/DDBJ whole genome shotgun (WGS) entry which is preliminary data.</text>
</comment>
<keyword evidence="3" id="KW-1185">Reference proteome</keyword>
<evidence type="ECO:0000313" key="2">
    <source>
        <dbReference type="EMBL" id="KAK3271723.1"/>
    </source>
</evidence>
<organism evidence="2 3">
    <name type="scientific">Cymbomonas tetramitiformis</name>
    <dbReference type="NCBI Taxonomy" id="36881"/>
    <lineage>
        <taxon>Eukaryota</taxon>
        <taxon>Viridiplantae</taxon>
        <taxon>Chlorophyta</taxon>
        <taxon>Pyramimonadophyceae</taxon>
        <taxon>Pyramimonadales</taxon>
        <taxon>Pyramimonadaceae</taxon>
        <taxon>Cymbomonas</taxon>
    </lineage>
</organism>
<accession>A0AAE0G555</accession>
<protein>
    <submittedName>
        <fullName evidence="2">Uncharacterized protein</fullName>
    </submittedName>
</protein>
<feature type="transmembrane region" description="Helical" evidence="1">
    <location>
        <begin position="20"/>
        <end position="39"/>
    </location>
</feature>
<proteinExistence type="predicted"/>
<evidence type="ECO:0000313" key="3">
    <source>
        <dbReference type="Proteomes" id="UP001190700"/>
    </source>
</evidence>
<name>A0AAE0G555_9CHLO</name>
<keyword evidence="1" id="KW-0472">Membrane</keyword>
<feature type="transmembrane region" description="Helical" evidence="1">
    <location>
        <begin position="115"/>
        <end position="134"/>
    </location>
</feature>
<gene>
    <name evidence="2" type="ORF">CYMTET_19942</name>
</gene>
<dbReference type="Proteomes" id="UP001190700">
    <property type="component" value="Unassembled WGS sequence"/>
</dbReference>
<dbReference type="AlphaFoldDB" id="A0AAE0G555"/>
<feature type="transmembrane region" description="Helical" evidence="1">
    <location>
        <begin position="60"/>
        <end position="81"/>
    </location>
</feature>